<name>A0A9W4GFC7_BLUGR</name>
<comment type="caution">
    <text evidence="1">The sequence shown here is derived from an EMBL/GenBank/DDBJ whole genome shotgun (WGS) entry which is preliminary data.</text>
</comment>
<accession>A0A9W4GFC7</accession>
<organism evidence="1 2">
    <name type="scientific">Blumeria graminis f. sp. triticale</name>
    <dbReference type="NCBI Taxonomy" id="1689686"/>
    <lineage>
        <taxon>Eukaryota</taxon>
        <taxon>Fungi</taxon>
        <taxon>Dikarya</taxon>
        <taxon>Ascomycota</taxon>
        <taxon>Pezizomycotina</taxon>
        <taxon>Leotiomycetes</taxon>
        <taxon>Erysiphales</taxon>
        <taxon>Erysiphaceae</taxon>
        <taxon>Blumeria</taxon>
    </lineage>
</organism>
<dbReference type="AlphaFoldDB" id="A0A9W4GFC7"/>
<dbReference type="EMBL" id="CAJHIT010000006">
    <property type="protein sequence ID" value="CAD6502658.1"/>
    <property type="molecule type" value="Genomic_DNA"/>
</dbReference>
<evidence type="ECO:0000313" key="2">
    <source>
        <dbReference type="Proteomes" id="UP000683417"/>
    </source>
</evidence>
<protein>
    <submittedName>
        <fullName evidence="1">BgTH12-05248</fullName>
    </submittedName>
</protein>
<evidence type="ECO:0000313" key="1">
    <source>
        <dbReference type="EMBL" id="CAD6502658.1"/>
    </source>
</evidence>
<proteinExistence type="predicted"/>
<dbReference type="Proteomes" id="UP000683417">
    <property type="component" value="Unassembled WGS sequence"/>
</dbReference>
<sequence>MSCLLAILLYTGHKLPQKDRFVITTSEYNHPSYYNFQVNHEQPFPVPDWNSGIYSTLVNIEEPGTYITVYCSNTASTNDLRGFVSKGLTNLQGRIDRGFSNKEGAEDECF</sequence>
<gene>
    <name evidence="1" type="ORF">BGTH12_LOCUS4016</name>
</gene>
<reference evidence="1" key="1">
    <citation type="submission" date="2020-10" db="EMBL/GenBank/DDBJ databases">
        <authorList>
            <person name="Muller C M."/>
        </authorList>
    </citation>
    <scope>NUCLEOTIDE SEQUENCE</scope>
    <source>
        <strain evidence="1">THUN-12</strain>
    </source>
</reference>